<keyword evidence="1" id="KW-0238">DNA-binding</keyword>
<dbReference type="Gene3D" id="3.40.50.1390">
    <property type="entry name" value="Resolvase, N-terminal catalytic domain"/>
    <property type="match status" value="1"/>
</dbReference>
<dbReference type="InterPro" id="IPR011109">
    <property type="entry name" value="DNA_bind_recombinase_dom"/>
</dbReference>
<dbReference type="InterPro" id="IPR006119">
    <property type="entry name" value="Resolv_N"/>
</dbReference>
<dbReference type="InterPro" id="IPR036162">
    <property type="entry name" value="Resolvase-like_N_sf"/>
</dbReference>
<feature type="domain" description="Resolvase/invertase-type recombinase catalytic" evidence="3">
    <location>
        <begin position="35"/>
        <end position="181"/>
    </location>
</feature>
<dbReference type="PANTHER" id="PTHR30461">
    <property type="entry name" value="DNA-INVERTASE FROM LAMBDOID PROPHAGE"/>
    <property type="match status" value="1"/>
</dbReference>
<dbReference type="SUPFAM" id="SSF53041">
    <property type="entry name" value="Resolvase-like"/>
    <property type="match status" value="1"/>
</dbReference>
<keyword evidence="2" id="KW-0233">DNA recombination</keyword>
<sequence>MEREDLPNLRALGFEDDELKALGLWEPVTGSPAELAEMYVRRSKKKDTLSSLREQVRRMCGHATYEGKRIRHVWFEQKSASKAYVRREEFEKATAAITDAGLSKTLYVFKTSRLSRRGMGQVGLLLDKFEERMARIFVVAENLDSTKSRMVLAILSEQAREQASDIAEFTKIGIDGNKADGRWTGGVTPFGLYSPKGSGKLARHPTEYPIARRIAEYLLDRKTPNWIAEKLNSEGIPTRHGKKWTGPGIISLAHSVAWAGLVVKREKMLDEHGNDTGKYHRGGSPLLDKKGHPISCGEGVVTFAEHVKINAILAERAQPGTSIGDRTRGKREIVALLSGTLRCGLCNGPMANGGVNYRCYARQTEGASSCKGVSTERTRVDSAVEIMWLNHVLRLRPDSPTVLAIARDWLSYQDPERDARKAHVNAALESAVGREMKLQKEFFVSGRMDEDAYDRLRGQVAAQIAELKAELAELSQEADLTPLMDPESLAALWQGAGIGGQRALLKAAAKGITLLPSKYRGDRTPILDRLVPEWRDDRANPAEDAAWDKWEERRTQAAV</sequence>
<gene>
    <name evidence="5" type="ORF">ACFF45_28120</name>
</gene>
<feature type="domain" description="Recombinase" evidence="4">
    <location>
        <begin position="189"/>
        <end position="319"/>
    </location>
</feature>
<dbReference type="PANTHER" id="PTHR30461:SF2">
    <property type="entry name" value="SERINE RECOMBINASE PINE-RELATED"/>
    <property type="match status" value="1"/>
</dbReference>
<evidence type="ECO:0000256" key="1">
    <source>
        <dbReference type="ARBA" id="ARBA00023125"/>
    </source>
</evidence>
<dbReference type="Pfam" id="PF07508">
    <property type="entry name" value="Recombinase"/>
    <property type="match status" value="1"/>
</dbReference>
<evidence type="ECO:0000313" key="5">
    <source>
        <dbReference type="EMBL" id="MFB9466473.1"/>
    </source>
</evidence>
<reference evidence="5 6" key="1">
    <citation type="submission" date="2024-09" db="EMBL/GenBank/DDBJ databases">
        <authorList>
            <person name="Sun Q."/>
            <person name="Mori K."/>
        </authorList>
    </citation>
    <scope>NUCLEOTIDE SEQUENCE [LARGE SCALE GENOMIC DNA]</scope>
    <source>
        <strain evidence="5 6">JCM 6917</strain>
    </source>
</reference>
<dbReference type="Pfam" id="PF00239">
    <property type="entry name" value="Resolvase"/>
    <property type="match status" value="1"/>
</dbReference>
<dbReference type="EMBL" id="JBHMCY010000070">
    <property type="protein sequence ID" value="MFB9466473.1"/>
    <property type="molecule type" value="Genomic_DNA"/>
</dbReference>
<dbReference type="RefSeq" id="WP_381349412.1">
    <property type="nucleotide sequence ID" value="NZ_JBHMCY010000070.1"/>
</dbReference>
<dbReference type="PROSITE" id="PS51736">
    <property type="entry name" value="RECOMBINASES_3"/>
    <property type="match status" value="1"/>
</dbReference>
<dbReference type="Proteomes" id="UP001589709">
    <property type="component" value="Unassembled WGS sequence"/>
</dbReference>
<comment type="caution">
    <text evidence="5">The sequence shown here is derived from an EMBL/GenBank/DDBJ whole genome shotgun (WGS) entry which is preliminary data.</text>
</comment>
<evidence type="ECO:0000259" key="4">
    <source>
        <dbReference type="PROSITE" id="PS51737"/>
    </source>
</evidence>
<keyword evidence="6" id="KW-1185">Reference proteome</keyword>
<evidence type="ECO:0000259" key="3">
    <source>
        <dbReference type="PROSITE" id="PS51736"/>
    </source>
</evidence>
<dbReference type="InterPro" id="IPR038109">
    <property type="entry name" value="DNA_bind_recomb_sf"/>
</dbReference>
<dbReference type="PROSITE" id="PS51737">
    <property type="entry name" value="RECOMBINASE_DNA_BIND"/>
    <property type="match status" value="1"/>
</dbReference>
<dbReference type="SMART" id="SM00857">
    <property type="entry name" value="Resolvase"/>
    <property type="match status" value="1"/>
</dbReference>
<evidence type="ECO:0000256" key="2">
    <source>
        <dbReference type="ARBA" id="ARBA00023172"/>
    </source>
</evidence>
<protein>
    <submittedName>
        <fullName evidence="5">Recombinase family protein</fullName>
    </submittedName>
</protein>
<dbReference type="Gene3D" id="3.90.1750.20">
    <property type="entry name" value="Putative Large Serine Recombinase, Chain B, Domain 2"/>
    <property type="match status" value="1"/>
</dbReference>
<organism evidence="5 6">
    <name type="scientific">Streptomyces cinereospinus</name>
    <dbReference type="NCBI Taxonomy" id="285561"/>
    <lineage>
        <taxon>Bacteria</taxon>
        <taxon>Bacillati</taxon>
        <taxon>Actinomycetota</taxon>
        <taxon>Actinomycetes</taxon>
        <taxon>Kitasatosporales</taxon>
        <taxon>Streptomycetaceae</taxon>
        <taxon>Streptomyces</taxon>
    </lineage>
</organism>
<accession>A0ABV5N847</accession>
<evidence type="ECO:0000313" key="6">
    <source>
        <dbReference type="Proteomes" id="UP001589709"/>
    </source>
</evidence>
<proteinExistence type="predicted"/>
<dbReference type="InterPro" id="IPR050639">
    <property type="entry name" value="SSR_resolvase"/>
</dbReference>
<name>A0ABV5N847_9ACTN</name>